<feature type="compositionally biased region" description="Acidic residues" evidence="5">
    <location>
        <begin position="405"/>
        <end position="417"/>
    </location>
</feature>
<dbReference type="EMBL" id="JAZGQO010000010">
    <property type="protein sequence ID" value="KAK6177427.1"/>
    <property type="molecule type" value="Genomic_DNA"/>
</dbReference>
<dbReference type="InterPro" id="IPR053071">
    <property type="entry name" value="GPCR1-related_rcpt"/>
</dbReference>
<feature type="transmembrane region" description="Helical" evidence="6">
    <location>
        <begin position="184"/>
        <end position="206"/>
    </location>
</feature>
<dbReference type="InterPro" id="IPR017452">
    <property type="entry name" value="GPCR_Rhodpsn_7TM"/>
</dbReference>
<evidence type="ECO:0000256" key="6">
    <source>
        <dbReference type="SAM" id="Phobius"/>
    </source>
</evidence>
<feature type="transmembrane region" description="Helical" evidence="6">
    <location>
        <begin position="60"/>
        <end position="87"/>
    </location>
</feature>
<dbReference type="GO" id="GO:0004930">
    <property type="term" value="F:G protein-coupled receptor activity"/>
    <property type="evidence" value="ECO:0007669"/>
    <property type="project" value="InterPro"/>
</dbReference>
<comment type="caution">
    <text evidence="8">The sequence shown here is derived from an EMBL/GenBank/DDBJ whole genome shotgun (WGS) entry which is preliminary data.</text>
</comment>
<dbReference type="CDD" id="cd14978">
    <property type="entry name" value="7tmA_FMRFamide_R-like"/>
    <property type="match status" value="1"/>
</dbReference>
<dbReference type="GO" id="GO:0016020">
    <property type="term" value="C:membrane"/>
    <property type="evidence" value="ECO:0007669"/>
    <property type="project" value="UniProtKB-SubCell"/>
</dbReference>
<dbReference type="InterPro" id="IPR000276">
    <property type="entry name" value="GPCR_Rhodpsn"/>
</dbReference>
<dbReference type="Proteomes" id="UP001347796">
    <property type="component" value="Unassembled WGS sequence"/>
</dbReference>
<evidence type="ECO:0000313" key="9">
    <source>
        <dbReference type="Proteomes" id="UP001347796"/>
    </source>
</evidence>
<dbReference type="AlphaFoldDB" id="A0AAN8JH48"/>
<organism evidence="8 9">
    <name type="scientific">Patella caerulea</name>
    <name type="common">Rayed Mediterranean limpet</name>
    <dbReference type="NCBI Taxonomy" id="87958"/>
    <lineage>
        <taxon>Eukaryota</taxon>
        <taxon>Metazoa</taxon>
        <taxon>Spiralia</taxon>
        <taxon>Lophotrochozoa</taxon>
        <taxon>Mollusca</taxon>
        <taxon>Gastropoda</taxon>
        <taxon>Patellogastropoda</taxon>
        <taxon>Patelloidea</taxon>
        <taxon>Patellidae</taxon>
        <taxon>Patella</taxon>
    </lineage>
</organism>
<feature type="domain" description="G-protein coupled receptors family 1 profile" evidence="7">
    <location>
        <begin position="79"/>
        <end position="366"/>
    </location>
</feature>
<proteinExistence type="predicted"/>
<evidence type="ECO:0000259" key="7">
    <source>
        <dbReference type="PROSITE" id="PS50262"/>
    </source>
</evidence>
<evidence type="ECO:0000256" key="4">
    <source>
        <dbReference type="ARBA" id="ARBA00023136"/>
    </source>
</evidence>
<evidence type="ECO:0000256" key="5">
    <source>
        <dbReference type="SAM" id="MobiDB-lite"/>
    </source>
</evidence>
<evidence type="ECO:0000313" key="8">
    <source>
        <dbReference type="EMBL" id="KAK6177427.1"/>
    </source>
</evidence>
<keyword evidence="3 6" id="KW-1133">Transmembrane helix</keyword>
<dbReference type="PROSITE" id="PS50262">
    <property type="entry name" value="G_PROTEIN_RECEP_F1_2"/>
    <property type="match status" value="1"/>
</dbReference>
<name>A0AAN8JH48_PATCE</name>
<reference evidence="8 9" key="1">
    <citation type="submission" date="2024-01" db="EMBL/GenBank/DDBJ databases">
        <title>The genome of the rayed Mediterranean limpet Patella caerulea (Linnaeus, 1758).</title>
        <authorList>
            <person name="Anh-Thu Weber A."/>
            <person name="Halstead-Nussloch G."/>
        </authorList>
    </citation>
    <scope>NUCLEOTIDE SEQUENCE [LARGE SCALE GENOMIC DNA]</scope>
    <source>
        <strain evidence="8">AATW-2023a</strain>
        <tissue evidence="8">Whole specimen</tissue>
    </source>
</reference>
<feature type="region of interest" description="Disordered" evidence="5">
    <location>
        <begin position="404"/>
        <end position="423"/>
    </location>
</feature>
<feature type="transmembrane region" description="Helical" evidence="6">
    <location>
        <begin position="347"/>
        <end position="369"/>
    </location>
</feature>
<feature type="transmembrane region" description="Helical" evidence="6">
    <location>
        <begin position="139"/>
        <end position="163"/>
    </location>
</feature>
<keyword evidence="9" id="KW-1185">Reference proteome</keyword>
<comment type="subcellular location">
    <subcellularLocation>
        <location evidence="1">Membrane</location>
    </subcellularLocation>
</comment>
<feature type="transmembrane region" description="Helical" evidence="6">
    <location>
        <begin position="305"/>
        <end position="327"/>
    </location>
</feature>
<accession>A0AAN8JH48</accession>
<evidence type="ECO:0000256" key="3">
    <source>
        <dbReference type="ARBA" id="ARBA00022989"/>
    </source>
</evidence>
<sequence length="452" mass="52008">MERLYGTCMERIATLSGTNVSAISSIDVYVYLCKNLSSHVYTSRKTHDVIDFADIFPLDIALPVLGVASPFVIILTFILNVCVVKVLTEKKLRSPTNALLVTIAILDLVTGCLRLPWYINTYSLQGYKYLPNETWCYYYYYLFRVTPTIIHMTSLWCTVLLAFQRYVGVSQLRRIGCVCQYKGLTITIVIIALCSLVVHCFQLILIKLESITVTSNQFFNLDGSASYTNTCAMVIRDEQFNIYFSQYYGWIRLILAQVLPCVCLAIFNFLLLRITVKGYRYRRHLVRGNKVAQNRELKATLRMSIMLVLITGSTLLAEAFVAVLLLIETTQNHSHYLIIEHDTISKSIVISNFLILFTFPLNFMFYFAMSSRFRRYFTMWFIQRKRRRIVPLLGAPRYVGHHYDEEEDEDDEDEPEPEVASPVPLNNLQLNISSHHNSKEASKSNPTSSQVL</sequence>
<dbReference type="Gene3D" id="1.20.1070.10">
    <property type="entry name" value="Rhodopsin 7-helix transmembrane proteins"/>
    <property type="match status" value="1"/>
</dbReference>
<dbReference type="Pfam" id="PF00001">
    <property type="entry name" value="7tm_1"/>
    <property type="match status" value="1"/>
</dbReference>
<dbReference type="PRINTS" id="PR00237">
    <property type="entry name" value="GPCRRHODOPSN"/>
</dbReference>
<keyword evidence="2 6" id="KW-0812">Transmembrane</keyword>
<protein>
    <recommendedName>
        <fullName evidence="7">G-protein coupled receptors family 1 profile domain-containing protein</fullName>
    </recommendedName>
</protein>
<feature type="transmembrane region" description="Helical" evidence="6">
    <location>
        <begin position="12"/>
        <end position="32"/>
    </location>
</feature>
<dbReference type="SUPFAM" id="SSF81321">
    <property type="entry name" value="Family A G protein-coupled receptor-like"/>
    <property type="match status" value="1"/>
</dbReference>
<evidence type="ECO:0000256" key="1">
    <source>
        <dbReference type="ARBA" id="ARBA00004370"/>
    </source>
</evidence>
<dbReference type="PANTHER" id="PTHR47023:SF1">
    <property type="entry name" value="SEX PEPTIDE RECEPTOR"/>
    <property type="match status" value="1"/>
</dbReference>
<feature type="transmembrane region" description="Helical" evidence="6">
    <location>
        <begin position="99"/>
        <end position="119"/>
    </location>
</feature>
<evidence type="ECO:0000256" key="2">
    <source>
        <dbReference type="ARBA" id="ARBA00022692"/>
    </source>
</evidence>
<feature type="transmembrane region" description="Helical" evidence="6">
    <location>
        <begin position="250"/>
        <end position="272"/>
    </location>
</feature>
<gene>
    <name evidence="8" type="ORF">SNE40_015531</name>
</gene>
<dbReference type="PANTHER" id="PTHR47023">
    <property type="entry name" value="SEX PEPTIDE RECEPTOR"/>
    <property type="match status" value="1"/>
</dbReference>
<keyword evidence="4 6" id="KW-0472">Membrane</keyword>